<feature type="domain" description="Periplasmic binding protein" evidence="4">
    <location>
        <begin position="41"/>
        <end position="292"/>
    </location>
</feature>
<comment type="similarity">
    <text evidence="2">Belongs to the bacterial solute-binding protein 2 family.</text>
</comment>
<dbReference type="PANTHER" id="PTHR46847">
    <property type="entry name" value="D-ALLOSE-BINDING PERIPLASMIC PROTEIN-RELATED"/>
    <property type="match status" value="1"/>
</dbReference>
<dbReference type="OrthoDB" id="6196975at2"/>
<dbReference type="EMBL" id="MPTW01000004">
    <property type="protein sequence ID" value="OME71319.1"/>
    <property type="molecule type" value="Genomic_DNA"/>
</dbReference>
<evidence type="ECO:0000256" key="3">
    <source>
        <dbReference type="ARBA" id="ARBA00022729"/>
    </source>
</evidence>
<evidence type="ECO:0000256" key="2">
    <source>
        <dbReference type="ARBA" id="ARBA00007639"/>
    </source>
</evidence>
<dbReference type="GO" id="GO:0030313">
    <property type="term" value="C:cell envelope"/>
    <property type="evidence" value="ECO:0007669"/>
    <property type="project" value="UniProtKB-SubCell"/>
</dbReference>
<evidence type="ECO:0000313" key="6">
    <source>
        <dbReference type="Proteomes" id="UP000187425"/>
    </source>
</evidence>
<organism evidence="5 6">
    <name type="scientific">Paenibacillus odorifer</name>
    <dbReference type="NCBI Taxonomy" id="189426"/>
    <lineage>
        <taxon>Bacteria</taxon>
        <taxon>Bacillati</taxon>
        <taxon>Bacillota</taxon>
        <taxon>Bacilli</taxon>
        <taxon>Bacillales</taxon>
        <taxon>Paenibacillaceae</taxon>
        <taxon>Paenibacillus</taxon>
    </lineage>
</organism>
<accession>A0A1R0ZJ06</accession>
<dbReference type="CDD" id="cd06314">
    <property type="entry name" value="PBP1_tmGBP"/>
    <property type="match status" value="1"/>
</dbReference>
<protein>
    <submittedName>
        <fullName evidence="5">LacI family transcriptional regulator</fullName>
    </submittedName>
</protein>
<dbReference type="InterPro" id="IPR028082">
    <property type="entry name" value="Peripla_BP_I"/>
</dbReference>
<dbReference type="AlphaFoldDB" id="A0A1R0ZJ06"/>
<reference evidence="5 6" key="1">
    <citation type="submission" date="2016-11" db="EMBL/GenBank/DDBJ databases">
        <title>Paenibacillus species isolates.</title>
        <authorList>
            <person name="Beno S.M."/>
        </authorList>
    </citation>
    <scope>NUCLEOTIDE SEQUENCE [LARGE SCALE GENOMIC DNA]</scope>
    <source>
        <strain evidence="5 6">FSL H7-0443</strain>
    </source>
</reference>
<gene>
    <name evidence="5" type="ORF">BSK65_09690</name>
</gene>
<evidence type="ECO:0000313" key="5">
    <source>
        <dbReference type="EMBL" id="OME71319.1"/>
    </source>
</evidence>
<dbReference type="Gene3D" id="3.40.50.2300">
    <property type="match status" value="2"/>
</dbReference>
<dbReference type="Proteomes" id="UP000187425">
    <property type="component" value="Unassembled WGS sequence"/>
</dbReference>
<dbReference type="PANTHER" id="PTHR46847:SF1">
    <property type="entry name" value="D-ALLOSE-BINDING PERIPLASMIC PROTEIN-RELATED"/>
    <property type="match status" value="1"/>
</dbReference>
<dbReference type="SUPFAM" id="SSF53822">
    <property type="entry name" value="Periplasmic binding protein-like I"/>
    <property type="match status" value="1"/>
</dbReference>
<comment type="subcellular location">
    <subcellularLocation>
        <location evidence="1">Cell envelope</location>
    </subcellularLocation>
</comment>
<dbReference type="InterPro" id="IPR025997">
    <property type="entry name" value="SBP_2_dom"/>
</dbReference>
<keyword evidence="3" id="KW-0732">Signal</keyword>
<name>A0A1R0ZJ06_9BACL</name>
<dbReference type="Pfam" id="PF13407">
    <property type="entry name" value="Peripla_BP_4"/>
    <property type="match status" value="1"/>
</dbReference>
<comment type="caution">
    <text evidence="5">The sequence shown here is derived from an EMBL/GenBank/DDBJ whole genome shotgun (WGS) entry which is preliminary data.</text>
</comment>
<evidence type="ECO:0000259" key="4">
    <source>
        <dbReference type="Pfam" id="PF13407"/>
    </source>
</evidence>
<sequence>MLLLLSISLCFTGVFTGKVLYYDHLLAERKPAQKPLLHLVLISEELDNPYWREIEKGAQRAAAEEGIALEYLGPVQADKREQIRIIDKAIASKVDGILTQGLNDKEFNPIIAEAVKQGIPVITIDSDAPSSGRIAYVGTDNYAAGYLAGTTLVQQSKGVGQIGIVTGSFTSTNQQQRVKGFMDAIDGESGIHVVQIEESNINRIQSEVSAFKIMNQHPEIDTFLGTSSLDGLGIAQMLKGKNQQARIIAFDDLPETLEFIEEGIIDASIVQQPYMMGRKSVELMVDYLAGKKIVTIFNTDANVVRKEEISRGKGDFGP</sequence>
<dbReference type="GO" id="GO:0030246">
    <property type="term" value="F:carbohydrate binding"/>
    <property type="evidence" value="ECO:0007669"/>
    <property type="project" value="UniProtKB-ARBA"/>
</dbReference>
<proteinExistence type="inferred from homology"/>
<evidence type="ECO:0000256" key="1">
    <source>
        <dbReference type="ARBA" id="ARBA00004196"/>
    </source>
</evidence>